<keyword evidence="2" id="KW-1185">Reference proteome</keyword>
<evidence type="ECO:0000313" key="2">
    <source>
        <dbReference type="Proteomes" id="UP000828390"/>
    </source>
</evidence>
<reference evidence="1" key="1">
    <citation type="journal article" date="2019" name="bioRxiv">
        <title>The Genome of the Zebra Mussel, Dreissena polymorpha: A Resource for Invasive Species Research.</title>
        <authorList>
            <person name="McCartney M.A."/>
            <person name="Auch B."/>
            <person name="Kono T."/>
            <person name="Mallez S."/>
            <person name="Zhang Y."/>
            <person name="Obille A."/>
            <person name="Becker A."/>
            <person name="Abrahante J.E."/>
            <person name="Garbe J."/>
            <person name="Badalamenti J.P."/>
            <person name="Herman A."/>
            <person name="Mangelson H."/>
            <person name="Liachko I."/>
            <person name="Sullivan S."/>
            <person name="Sone E.D."/>
            <person name="Koren S."/>
            <person name="Silverstein K.A.T."/>
            <person name="Beckman K.B."/>
            <person name="Gohl D.M."/>
        </authorList>
    </citation>
    <scope>NUCLEOTIDE SEQUENCE</scope>
    <source>
        <strain evidence="1">Duluth1</strain>
        <tissue evidence="1">Whole animal</tissue>
    </source>
</reference>
<gene>
    <name evidence="1" type="ORF">DPMN_026172</name>
</gene>
<dbReference type="AlphaFoldDB" id="A0A9D4RE09"/>
<reference evidence="1" key="2">
    <citation type="submission" date="2020-11" db="EMBL/GenBank/DDBJ databases">
        <authorList>
            <person name="McCartney M.A."/>
            <person name="Auch B."/>
            <person name="Kono T."/>
            <person name="Mallez S."/>
            <person name="Becker A."/>
            <person name="Gohl D.M."/>
            <person name="Silverstein K.A.T."/>
            <person name="Koren S."/>
            <person name="Bechman K.B."/>
            <person name="Herman A."/>
            <person name="Abrahante J.E."/>
            <person name="Garbe J."/>
        </authorList>
    </citation>
    <scope>NUCLEOTIDE SEQUENCE</scope>
    <source>
        <strain evidence="1">Duluth1</strain>
        <tissue evidence="1">Whole animal</tissue>
    </source>
</reference>
<organism evidence="1 2">
    <name type="scientific">Dreissena polymorpha</name>
    <name type="common">Zebra mussel</name>
    <name type="synonym">Mytilus polymorpha</name>
    <dbReference type="NCBI Taxonomy" id="45954"/>
    <lineage>
        <taxon>Eukaryota</taxon>
        <taxon>Metazoa</taxon>
        <taxon>Spiralia</taxon>
        <taxon>Lophotrochozoa</taxon>
        <taxon>Mollusca</taxon>
        <taxon>Bivalvia</taxon>
        <taxon>Autobranchia</taxon>
        <taxon>Heteroconchia</taxon>
        <taxon>Euheterodonta</taxon>
        <taxon>Imparidentia</taxon>
        <taxon>Neoheterodontei</taxon>
        <taxon>Myida</taxon>
        <taxon>Dreissenoidea</taxon>
        <taxon>Dreissenidae</taxon>
        <taxon>Dreissena</taxon>
    </lineage>
</organism>
<proteinExistence type="predicted"/>
<accession>A0A9D4RE09</accession>
<dbReference type="EMBL" id="JAIWYP010000002">
    <property type="protein sequence ID" value="KAH3863192.1"/>
    <property type="molecule type" value="Genomic_DNA"/>
</dbReference>
<protein>
    <submittedName>
        <fullName evidence="1">Uncharacterized protein</fullName>
    </submittedName>
</protein>
<evidence type="ECO:0000313" key="1">
    <source>
        <dbReference type="EMBL" id="KAH3863192.1"/>
    </source>
</evidence>
<comment type="caution">
    <text evidence="1">The sequence shown here is derived from an EMBL/GenBank/DDBJ whole genome shotgun (WGS) entry which is preliminary data.</text>
</comment>
<name>A0A9D4RE09_DREPO</name>
<sequence length="79" mass="8653">MRASGIMSTITISPPPQSIHEIHVKAPATFLHFPRLAPVEQLGIFRSLSHPPADDLAQSGMVDMYRSNHASLHIAKLTL</sequence>
<dbReference type="Proteomes" id="UP000828390">
    <property type="component" value="Unassembled WGS sequence"/>
</dbReference>